<feature type="transmembrane region" description="Helical" evidence="8">
    <location>
        <begin position="1013"/>
        <end position="1039"/>
    </location>
</feature>
<feature type="transmembrane region" description="Helical" evidence="8">
    <location>
        <begin position="981"/>
        <end position="1001"/>
    </location>
</feature>
<dbReference type="Proteomes" id="UP001371305">
    <property type="component" value="Unassembled WGS sequence"/>
</dbReference>
<gene>
    <name evidence="9" type="ORF">WKV53_19250</name>
</gene>
<dbReference type="SUPFAM" id="SSF82714">
    <property type="entry name" value="Multidrug efflux transporter AcrB TolC docking domain, DN and DC subdomains"/>
    <property type="match status" value="2"/>
</dbReference>
<keyword evidence="6 8" id="KW-1133">Transmembrane helix</keyword>
<keyword evidence="10" id="KW-1185">Reference proteome</keyword>
<evidence type="ECO:0000256" key="2">
    <source>
        <dbReference type="ARBA" id="ARBA00010942"/>
    </source>
</evidence>
<dbReference type="PANTHER" id="PTHR32063:SF4">
    <property type="entry name" value="SLR6043 PROTEIN"/>
    <property type="match status" value="1"/>
</dbReference>
<dbReference type="NCBIfam" id="TIGR00914">
    <property type="entry name" value="2A0601"/>
    <property type="match status" value="1"/>
</dbReference>
<feature type="transmembrane region" description="Helical" evidence="8">
    <location>
        <begin position="478"/>
        <end position="509"/>
    </location>
</feature>
<accession>A0ABU9AY03</accession>
<evidence type="ECO:0000313" key="10">
    <source>
        <dbReference type="Proteomes" id="UP001371305"/>
    </source>
</evidence>
<dbReference type="Gene3D" id="1.20.1640.10">
    <property type="entry name" value="Multidrug efflux transporter AcrB transmembrane domain"/>
    <property type="match status" value="2"/>
</dbReference>
<evidence type="ECO:0000256" key="1">
    <source>
        <dbReference type="ARBA" id="ARBA00004651"/>
    </source>
</evidence>
<feature type="transmembrane region" description="Helical" evidence="8">
    <location>
        <begin position="454"/>
        <end position="472"/>
    </location>
</feature>
<dbReference type="Pfam" id="PF00873">
    <property type="entry name" value="ACR_tran"/>
    <property type="match status" value="1"/>
</dbReference>
<evidence type="ECO:0000256" key="6">
    <source>
        <dbReference type="ARBA" id="ARBA00022989"/>
    </source>
</evidence>
<dbReference type="PRINTS" id="PR00702">
    <property type="entry name" value="ACRIFLAVINRP"/>
</dbReference>
<organism evidence="9 10">
    <name type="scientific">Luteolibacter soli</name>
    <dbReference type="NCBI Taxonomy" id="3135280"/>
    <lineage>
        <taxon>Bacteria</taxon>
        <taxon>Pseudomonadati</taxon>
        <taxon>Verrucomicrobiota</taxon>
        <taxon>Verrucomicrobiia</taxon>
        <taxon>Verrucomicrobiales</taxon>
        <taxon>Verrucomicrobiaceae</taxon>
        <taxon>Luteolibacter</taxon>
    </lineage>
</organism>
<dbReference type="InterPro" id="IPR027463">
    <property type="entry name" value="AcrB_DN_DC_subdom"/>
</dbReference>
<keyword evidence="5 8" id="KW-0812">Transmembrane</keyword>
<evidence type="ECO:0000256" key="4">
    <source>
        <dbReference type="ARBA" id="ARBA00022475"/>
    </source>
</evidence>
<sequence>MLNKLIHWSLANRAIVIGLALILMVMGFRTSTELPVEVLPDLSKPTVIILTESAGLSPEEVEMRVTQPIESALMGVAGLTRLRTNSDVSLSLVYAEFGWNTDIYKARTMVQERLQGVSEQLPDGVQPFMTPVASLMGEILLVGVRSKIKEGEPGYMSPSDVRSLADWTIKRRLQSVSGIAEILNMGGGVKQIEIQPDPYRMQANGVSFEELEKAAQESATTTTGGFINTGTTEIMVRNLAMSVQLGDISSTVIKTVNDRPISISDVANVVWGIEPMRGDATVSQSPEKTPTYGVIMSITKAPGFDTRALTKEINDALEGLKASYPSGIETTLLFQQKDFIDHAIGNLTEAIRDGAIMVTIVIFIFLLNFRTTFITLLAMPLSFGITVLIFKWAGISVNSMTLGGLAVAIGMVVDDAIVDVENVFRRLRENAALATPHPRLAVIARASGEVRNSILYATVLIILVFLPLLGLTGVEGKLFAPIAIATIISMIASFIVSLTAIPVLCSFLLNPKAGHEHKDGIVTRAMKWVLEHVWLRFSLNQPLLMFAIVAVIVAVAFSLYPKMGKDFLPKFKEETALVAVTSAPGTSLEEMNKISDMIEQQILSVPEVRKVGRRLGRAERGDHVVPVSTAEFDVDFREPEGEQKGTGRDRNVILEDITKKIRTVPGVFAVVGGPLADRIGHMLSGVSAPVAVKIFGPDLEELRKIGVEIQSICKTIPGFEDCKLDQTSSIPQLRIEADRDRARAYGVAPGHLNEQLSALVGGKEVAELRDGQRAVNLVTRLPLEWRDSPNKIAQIPIETGDGHRVPLSLVADVREAKGPNVIFREDSQRRFALAIKPTVRDVSNLVVKLQEEVKAKVKLPEGYFVKFEGEFQAQQDATQRIAIFTAVILLVIGFLLYGYFRTPFFALQVLCDIPLAMVGGLILTYFMLNNISIATLVGFIAVAGVAARNSIMLISHYLHLMQHEGEKFSKKMVIRGTKERLVPVLMTALAAGIGLIPLVMAADQPGKEILHPVAVVIVGGLVTSTLLGLGVTPAVFFTFGRRAAAKSIELESAASH</sequence>
<comment type="subcellular location">
    <subcellularLocation>
        <location evidence="1">Cell membrane</location>
        <topology evidence="1">Multi-pass membrane protein</topology>
    </subcellularLocation>
</comment>
<keyword evidence="4" id="KW-1003">Cell membrane</keyword>
<comment type="caution">
    <text evidence="9">The sequence shown here is derived from an EMBL/GenBank/DDBJ whole genome shotgun (WGS) entry which is preliminary data.</text>
</comment>
<dbReference type="PANTHER" id="PTHR32063">
    <property type="match status" value="1"/>
</dbReference>
<dbReference type="SUPFAM" id="SSF82866">
    <property type="entry name" value="Multidrug efflux transporter AcrB transmembrane domain"/>
    <property type="match status" value="2"/>
</dbReference>
<evidence type="ECO:0000256" key="5">
    <source>
        <dbReference type="ARBA" id="ARBA00022692"/>
    </source>
</evidence>
<proteinExistence type="inferred from homology"/>
<dbReference type="InterPro" id="IPR004763">
    <property type="entry name" value="CusA-like"/>
</dbReference>
<evidence type="ECO:0000256" key="7">
    <source>
        <dbReference type="ARBA" id="ARBA00023136"/>
    </source>
</evidence>
<keyword evidence="7 8" id="KW-0472">Membrane</keyword>
<feature type="transmembrane region" description="Helical" evidence="8">
    <location>
        <begin position="373"/>
        <end position="393"/>
    </location>
</feature>
<reference evidence="9 10" key="1">
    <citation type="submission" date="2024-04" db="EMBL/GenBank/DDBJ databases">
        <title>Luteolibacter sp. isolated from soil.</title>
        <authorList>
            <person name="An J."/>
        </authorList>
    </citation>
    <scope>NUCLEOTIDE SEQUENCE [LARGE SCALE GENOMIC DNA]</scope>
    <source>
        <strain evidence="9 10">Y139</strain>
    </source>
</reference>
<dbReference type="Gene3D" id="3.30.2090.10">
    <property type="entry name" value="Multidrug efflux transporter AcrB TolC docking domain, DN and DC subdomains"/>
    <property type="match status" value="2"/>
</dbReference>
<feature type="transmembrane region" description="Helical" evidence="8">
    <location>
        <begin position="350"/>
        <end position="367"/>
    </location>
</feature>
<dbReference type="RefSeq" id="WP_341406415.1">
    <property type="nucleotide sequence ID" value="NZ_JBBUKT010000008.1"/>
</dbReference>
<evidence type="ECO:0000256" key="8">
    <source>
        <dbReference type="SAM" id="Phobius"/>
    </source>
</evidence>
<comment type="similarity">
    <text evidence="2">Belongs to the resistance-nodulation-cell division (RND) (TC 2.A.6) family.</text>
</comment>
<evidence type="ECO:0000313" key="9">
    <source>
        <dbReference type="EMBL" id="MEK7952659.1"/>
    </source>
</evidence>
<dbReference type="Gene3D" id="3.30.70.1320">
    <property type="entry name" value="Multidrug efflux transporter AcrB pore domain like"/>
    <property type="match status" value="1"/>
</dbReference>
<keyword evidence="3" id="KW-0813">Transport</keyword>
<dbReference type="EMBL" id="JBBUKT010000008">
    <property type="protein sequence ID" value="MEK7952659.1"/>
    <property type="molecule type" value="Genomic_DNA"/>
</dbReference>
<dbReference type="Gene3D" id="3.30.70.1430">
    <property type="entry name" value="Multidrug efflux transporter AcrB pore domain"/>
    <property type="match status" value="2"/>
</dbReference>
<dbReference type="InterPro" id="IPR001036">
    <property type="entry name" value="Acrflvin-R"/>
</dbReference>
<feature type="transmembrane region" description="Helical" evidence="8">
    <location>
        <begin position="881"/>
        <end position="900"/>
    </location>
</feature>
<dbReference type="SUPFAM" id="SSF82693">
    <property type="entry name" value="Multidrug efflux transporter AcrB pore domain, PN1, PN2, PC1 and PC2 subdomains"/>
    <property type="match status" value="2"/>
</dbReference>
<evidence type="ECO:0000256" key="3">
    <source>
        <dbReference type="ARBA" id="ARBA00022448"/>
    </source>
</evidence>
<dbReference type="Gene3D" id="3.30.70.1440">
    <property type="entry name" value="Multidrug efflux transporter AcrB pore domain"/>
    <property type="match status" value="1"/>
</dbReference>
<protein>
    <submittedName>
        <fullName evidence="9">Efflux RND transporter permease subunit</fullName>
    </submittedName>
</protein>
<name>A0ABU9AY03_9BACT</name>
<feature type="transmembrane region" description="Helical" evidence="8">
    <location>
        <begin position="6"/>
        <end position="28"/>
    </location>
</feature>
<feature type="transmembrane region" description="Helical" evidence="8">
    <location>
        <begin position="543"/>
        <end position="560"/>
    </location>
</feature>